<gene>
    <name evidence="2" type="ORF">V6243_04470</name>
</gene>
<sequence length="410" mass="48002">MADGQFPLIPPFSQVAEFLNGNYGFYQIFEWAKDDKNLSIYRIDRKTLKSGTTSGVNPRTAEKFEHNINQICMSLNIPMHDRFNVDLKTIQPQTNGVAWLKVIEGLFFVLNKHSPSLKISNTIRFLNRRRRVENILFYKCKKTMKSVSIKNKQAMLEKSISTCYKKSLLIEPELIYQYSVAVSKAMVDRNEIDDVSLANILKHNIMLKIDFYYQLSTSFMLDMIRIMDLLQLPPVLHEQLLNYGGLGKLYPKINSNSMLLTPTFQLYELWQTAFSENESKISYKEMSQHISEPDNSRTRSIRERTDEEIEHSNNDTRLKKLQKWRKGTVPEFHYLSQFVESLSGEKYNGFYPIALSIITMAWSKIFIHERENLQKILSLKEDLSKYINEDWLLSAFASYDKYWQAAPRSN</sequence>
<reference evidence="2 3" key="1">
    <citation type="submission" date="2024-02" db="EMBL/GenBank/DDBJ databases">
        <title>Bacteria isolated from the canopy kelp, Nereocystis luetkeana.</title>
        <authorList>
            <person name="Pfister C.A."/>
            <person name="Younker I.T."/>
            <person name="Light S.H."/>
        </authorList>
    </citation>
    <scope>NUCLEOTIDE SEQUENCE [LARGE SCALE GENOMIC DNA]</scope>
    <source>
        <strain evidence="2 3">TI.5.07</strain>
    </source>
</reference>
<proteinExistence type="predicted"/>
<dbReference type="EMBL" id="JBAKAP010000003">
    <property type="protein sequence ID" value="MEL0616077.1"/>
    <property type="molecule type" value="Genomic_DNA"/>
</dbReference>
<evidence type="ECO:0000313" key="3">
    <source>
        <dbReference type="Proteomes" id="UP001378242"/>
    </source>
</evidence>
<evidence type="ECO:0000313" key="2">
    <source>
        <dbReference type="EMBL" id="MEL0616077.1"/>
    </source>
</evidence>
<organism evidence="2 3">
    <name type="scientific">Cobetia marina</name>
    <name type="common">Deleya marina</name>
    <dbReference type="NCBI Taxonomy" id="28258"/>
    <lineage>
        <taxon>Bacteria</taxon>
        <taxon>Pseudomonadati</taxon>
        <taxon>Pseudomonadota</taxon>
        <taxon>Gammaproteobacteria</taxon>
        <taxon>Oceanospirillales</taxon>
        <taxon>Halomonadaceae</taxon>
        <taxon>Cobetia</taxon>
    </lineage>
</organism>
<accession>A0ABU9GGG3</accession>
<comment type="caution">
    <text evidence="2">The sequence shown here is derived from an EMBL/GenBank/DDBJ whole genome shotgun (WGS) entry which is preliminary data.</text>
</comment>
<feature type="region of interest" description="Disordered" evidence="1">
    <location>
        <begin position="287"/>
        <end position="312"/>
    </location>
</feature>
<dbReference type="RefSeq" id="WP_341541982.1">
    <property type="nucleotide sequence ID" value="NZ_JBAKAP010000003.1"/>
</dbReference>
<protein>
    <submittedName>
        <fullName evidence="2">Uncharacterized protein</fullName>
    </submittedName>
</protein>
<evidence type="ECO:0000256" key="1">
    <source>
        <dbReference type="SAM" id="MobiDB-lite"/>
    </source>
</evidence>
<name>A0ABU9GGG3_COBMA</name>
<dbReference type="Proteomes" id="UP001378242">
    <property type="component" value="Unassembled WGS sequence"/>
</dbReference>
<keyword evidence="3" id="KW-1185">Reference proteome</keyword>